<evidence type="ECO:0000313" key="7">
    <source>
        <dbReference type="EMBL" id="KAH7127297.1"/>
    </source>
</evidence>
<dbReference type="GO" id="GO:0022857">
    <property type="term" value="F:transmembrane transporter activity"/>
    <property type="evidence" value="ECO:0007669"/>
    <property type="project" value="InterPro"/>
</dbReference>
<feature type="transmembrane region" description="Helical" evidence="6">
    <location>
        <begin position="405"/>
        <end position="427"/>
    </location>
</feature>
<keyword evidence="4 6" id="KW-1133">Transmembrane helix</keyword>
<feature type="transmembrane region" description="Helical" evidence="6">
    <location>
        <begin position="378"/>
        <end position="399"/>
    </location>
</feature>
<feature type="transmembrane region" description="Helical" evidence="6">
    <location>
        <begin position="164"/>
        <end position="184"/>
    </location>
</feature>
<dbReference type="Gene3D" id="1.20.1740.10">
    <property type="entry name" value="Amino acid/polyamine transporter I"/>
    <property type="match status" value="1"/>
</dbReference>
<keyword evidence="8" id="KW-1185">Reference proteome</keyword>
<dbReference type="OrthoDB" id="4476201at2759"/>
<evidence type="ECO:0000256" key="1">
    <source>
        <dbReference type="ARBA" id="ARBA00004141"/>
    </source>
</evidence>
<dbReference type="InterPro" id="IPR002293">
    <property type="entry name" value="AA/rel_permease1"/>
</dbReference>
<name>A0A9P9DYA5_9HYPO</name>
<feature type="transmembrane region" description="Helical" evidence="6">
    <location>
        <begin position="130"/>
        <end position="152"/>
    </location>
</feature>
<comment type="caution">
    <text evidence="7">The sequence shown here is derived from an EMBL/GenBank/DDBJ whole genome shotgun (WGS) entry which is preliminary data.</text>
</comment>
<feature type="transmembrane region" description="Helical" evidence="6">
    <location>
        <begin position="190"/>
        <end position="210"/>
    </location>
</feature>
<dbReference type="EMBL" id="JAGMUV010000019">
    <property type="protein sequence ID" value="KAH7127297.1"/>
    <property type="molecule type" value="Genomic_DNA"/>
</dbReference>
<keyword evidence="3 6" id="KW-0812">Transmembrane</keyword>
<feature type="transmembrane region" description="Helical" evidence="6">
    <location>
        <begin position="323"/>
        <end position="349"/>
    </location>
</feature>
<keyword evidence="5 6" id="KW-0472">Membrane</keyword>
<dbReference type="Pfam" id="PF13520">
    <property type="entry name" value="AA_permease_2"/>
    <property type="match status" value="1"/>
</dbReference>
<sequence length="530" mass="57008">MAGKSSTKILEEARPGTANSLEDGIVEDLGYHQSYRRVFKGLGAFALVLAMASPMGGILIISSYQITYGGYWGLVWGWFIPAVIFFPQALAIAELCSSMPINGANYWWTAALAPPALSRPLSFISGWTSVVQVITGLASFSFACGLTLGYVIPVLQPEWIPTNAQVMGIAMAILLLWGASSFLHMENVNMVYIANCVIVILSTMVFLIALPTSHSLQSRPFTSANDVFGRYDNFSDWERPVAVPITFFSAAWVITGWNSPTYIAEDTHNARVVCPKSCLETWVALSIMGIFCCLAVAFCLTDLEAAVADSTGLPLYTLLLDHWGSKAGCAFLLIISGNSIVGGSSYLLASACQVAAFARDGGLPFSEKLARVNIKSNIPINAGLSLVCGALLVLLFGLSSTAGSIIFSLAVIAGLMNMALPIGLRIFAGDRFVPGPFNYGKFSQPIHIWAFLSLIYMTIMESFPLSKNWNIDTFNYNWVVALGAIVGSIIGWFVLGKNYPGLDLGAVQTWRIQSQGVPVNGGSGLSDERT</sequence>
<feature type="transmembrane region" description="Helical" evidence="6">
    <location>
        <begin position="70"/>
        <end position="93"/>
    </location>
</feature>
<evidence type="ECO:0000256" key="4">
    <source>
        <dbReference type="ARBA" id="ARBA00022989"/>
    </source>
</evidence>
<dbReference type="Proteomes" id="UP000738349">
    <property type="component" value="Unassembled WGS sequence"/>
</dbReference>
<feature type="transmembrane region" description="Helical" evidence="6">
    <location>
        <begin position="42"/>
        <end position="64"/>
    </location>
</feature>
<protein>
    <submittedName>
        <fullName evidence="7">Amino acid/polyamine transporter I</fullName>
    </submittedName>
</protein>
<accession>A0A9P9DYA5</accession>
<reference evidence="7" key="1">
    <citation type="journal article" date="2021" name="Nat. Commun.">
        <title>Genetic determinants of endophytism in the Arabidopsis root mycobiome.</title>
        <authorList>
            <person name="Mesny F."/>
            <person name="Miyauchi S."/>
            <person name="Thiergart T."/>
            <person name="Pickel B."/>
            <person name="Atanasova L."/>
            <person name="Karlsson M."/>
            <person name="Huettel B."/>
            <person name="Barry K.W."/>
            <person name="Haridas S."/>
            <person name="Chen C."/>
            <person name="Bauer D."/>
            <person name="Andreopoulos W."/>
            <person name="Pangilinan J."/>
            <person name="LaButti K."/>
            <person name="Riley R."/>
            <person name="Lipzen A."/>
            <person name="Clum A."/>
            <person name="Drula E."/>
            <person name="Henrissat B."/>
            <person name="Kohler A."/>
            <person name="Grigoriev I.V."/>
            <person name="Martin F.M."/>
            <person name="Hacquard S."/>
        </authorList>
    </citation>
    <scope>NUCLEOTIDE SEQUENCE</scope>
    <source>
        <strain evidence="7">MPI-CAGE-AT-0147</strain>
    </source>
</reference>
<evidence type="ECO:0000256" key="2">
    <source>
        <dbReference type="ARBA" id="ARBA00022448"/>
    </source>
</evidence>
<keyword evidence="2" id="KW-0813">Transport</keyword>
<comment type="subcellular location">
    <subcellularLocation>
        <location evidence="1">Membrane</location>
        <topology evidence="1">Multi-pass membrane protein</topology>
    </subcellularLocation>
</comment>
<proteinExistence type="predicted"/>
<gene>
    <name evidence="7" type="ORF">EDB81DRAFT_907449</name>
</gene>
<dbReference type="PIRSF" id="PIRSF006060">
    <property type="entry name" value="AA_transporter"/>
    <property type="match status" value="1"/>
</dbReference>
<dbReference type="PANTHER" id="PTHR45649">
    <property type="entry name" value="AMINO-ACID PERMEASE BAT1"/>
    <property type="match status" value="1"/>
</dbReference>
<dbReference type="AlphaFoldDB" id="A0A9P9DYA5"/>
<feature type="transmembrane region" description="Helical" evidence="6">
    <location>
        <begin position="281"/>
        <end position="303"/>
    </location>
</feature>
<evidence type="ECO:0000313" key="8">
    <source>
        <dbReference type="Proteomes" id="UP000738349"/>
    </source>
</evidence>
<organism evidence="7 8">
    <name type="scientific">Dactylonectria macrodidyma</name>
    <dbReference type="NCBI Taxonomy" id="307937"/>
    <lineage>
        <taxon>Eukaryota</taxon>
        <taxon>Fungi</taxon>
        <taxon>Dikarya</taxon>
        <taxon>Ascomycota</taxon>
        <taxon>Pezizomycotina</taxon>
        <taxon>Sordariomycetes</taxon>
        <taxon>Hypocreomycetidae</taxon>
        <taxon>Hypocreales</taxon>
        <taxon>Nectriaceae</taxon>
        <taxon>Dactylonectria</taxon>
    </lineage>
</organism>
<dbReference type="PANTHER" id="PTHR45649:SF26">
    <property type="entry name" value="OS04G0435100 PROTEIN"/>
    <property type="match status" value="1"/>
</dbReference>
<feature type="transmembrane region" description="Helical" evidence="6">
    <location>
        <begin position="478"/>
        <end position="495"/>
    </location>
</feature>
<evidence type="ECO:0000256" key="5">
    <source>
        <dbReference type="ARBA" id="ARBA00023136"/>
    </source>
</evidence>
<feature type="transmembrane region" description="Helical" evidence="6">
    <location>
        <begin position="448"/>
        <end position="466"/>
    </location>
</feature>
<dbReference type="GO" id="GO:0016020">
    <property type="term" value="C:membrane"/>
    <property type="evidence" value="ECO:0007669"/>
    <property type="project" value="UniProtKB-SubCell"/>
</dbReference>
<evidence type="ECO:0000256" key="3">
    <source>
        <dbReference type="ARBA" id="ARBA00022692"/>
    </source>
</evidence>
<evidence type="ECO:0000256" key="6">
    <source>
        <dbReference type="SAM" id="Phobius"/>
    </source>
</evidence>